<feature type="compositionally biased region" description="Basic and acidic residues" evidence="1">
    <location>
        <begin position="283"/>
        <end position="292"/>
    </location>
</feature>
<organism evidence="2 3">
    <name type="scientific">Dryococelus australis</name>
    <dbReference type="NCBI Taxonomy" id="614101"/>
    <lineage>
        <taxon>Eukaryota</taxon>
        <taxon>Metazoa</taxon>
        <taxon>Ecdysozoa</taxon>
        <taxon>Arthropoda</taxon>
        <taxon>Hexapoda</taxon>
        <taxon>Insecta</taxon>
        <taxon>Pterygota</taxon>
        <taxon>Neoptera</taxon>
        <taxon>Polyneoptera</taxon>
        <taxon>Phasmatodea</taxon>
        <taxon>Verophasmatodea</taxon>
        <taxon>Anareolatae</taxon>
        <taxon>Phasmatidae</taxon>
        <taxon>Eurycanthinae</taxon>
        <taxon>Dryococelus</taxon>
    </lineage>
</organism>
<protein>
    <submittedName>
        <fullName evidence="2">Uncharacterized protein</fullName>
    </submittedName>
</protein>
<evidence type="ECO:0000256" key="1">
    <source>
        <dbReference type="SAM" id="MobiDB-lite"/>
    </source>
</evidence>
<reference evidence="2 3" key="1">
    <citation type="submission" date="2023-02" db="EMBL/GenBank/DDBJ databases">
        <title>LHISI_Scaffold_Assembly.</title>
        <authorList>
            <person name="Stuart O.P."/>
            <person name="Cleave R."/>
            <person name="Magrath M.J.L."/>
            <person name="Mikheyev A.S."/>
        </authorList>
    </citation>
    <scope>NUCLEOTIDE SEQUENCE [LARGE SCALE GENOMIC DNA]</scope>
    <source>
        <strain evidence="2">Daus_M_001</strain>
        <tissue evidence="2">Leg muscle</tissue>
    </source>
</reference>
<feature type="region of interest" description="Disordered" evidence="1">
    <location>
        <begin position="283"/>
        <end position="307"/>
    </location>
</feature>
<feature type="region of interest" description="Disordered" evidence="1">
    <location>
        <begin position="159"/>
        <end position="192"/>
    </location>
</feature>
<evidence type="ECO:0000313" key="2">
    <source>
        <dbReference type="EMBL" id="KAJ8894774.1"/>
    </source>
</evidence>
<feature type="compositionally biased region" description="Basic and acidic residues" evidence="1">
    <location>
        <begin position="171"/>
        <end position="180"/>
    </location>
</feature>
<sequence length="381" mass="41847">MIEMGKLSRVVNEACSSGIMRADVFGARCDPAIRDSGYCLLRASYIGWEGRLTRVEGTREWQQTEGVVTSRDWFDLNPHYPRDYDNSLLSPLPRPGRVITQYSRTADSLDDLPSAAEVSLPWRRGADGGMCFSLHLPIATDTACQSRCRSAPTPCVSALATPPGDPSSGDLAKKLSKESEGGDSSRVTTPTATETMLPWKRDDEGESTFPVKQSEFPAWCSNKEYLAYSSPSATFLGNIGTTDRHNTACFSRLSYTSETRMQGRVRGIEQPKMASVIGLFRRESSGSGHDSHGSSSETSLHQSCSVESPRAPGTVLLIEESPLDTPTSLGVQKKIDLLARVMVDAQQIDGTPRVMERVYRNIIRSYNVCNDIGDRHIEPLL</sequence>
<gene>
    <name evidence="2" type="ORF">PR048_000081</name>
</gene>
<accession>A0ABQ9IEU9</accession>
<feature type="compositionally biased region" description="Low complexity" evidence="1">
    <location>
        <begin position="293"/>
        <end position="303"/>
    </location>
</feature>
<dbReference type="EMBL" id="JARBHB010000001">
    <property type="protein sequence ID" value="KAJ8894774.1"/>
    <property type="molecule type" value="Genomic_DNA"/>
</dbReference>
<proteinExistence type="predicted"/>
<dbReference type="Proteomes" id="UP001159363">
    <property type="component" value="Chromosome 1"/>
</dbReference>
<name>A0ABQ9IEU9_9NEOP</name>
<comment type="caution">
    <text evidence="2">The sequence shown here is derived from an EMBL/GenBank/DDBJ whole genome shotgun (WGS) entry which is preliminary data.</text>
</comment>
<keyword evidence="3" id="KW-1185">Reference proteome</keyword>
<evidence type="ECO:0000313" key="3">
    <source>
        <dbReference type="Proteomes" id="UP001159363"/>
    </source>
</evidence>